<gene>
    <name evidence="8" type="ORF">GH714_019902</name>
</gene>
<keyword evidence="9" id="KW-1185">Reference proteome</keyword>
<dbReference type="Gene3D" id="3.80.10.10">
    <property type="entry name" value="Ribonuclease Inhibitor"/>
    <property type="match status" value="1"/>
</dbReference>
<dbReference type="AlphaFoldDB" id="A0A6A6LJ94"/>
<keyword evidence="2" id="KW-0812">Transmembrane</keyword>
<dbReference type="InterPro" id="IPR032675">
    <property type="entry name" value="LRR_dom_sf"/>
</dbReference>
<keyword evidence="5" id="KW-0472">Membrane</keyword>
<proteinExistence type="predicted"/>
<accession>A0A6A6LJ94</accession>
<dbReference type="PANTHER" id="PTHR45631:SF210">
    <property type="entry name" value="LRR RECEPTOR-LIKE KINASE PLANT"/>
    <property type="match status" value="1"/>
</dbReference>
<dbReference type="InterPro" id="IPR017441">
    <property type="entry name" value="Protein_kinase_ATP_BS"/>
</dbReference>
<dbReference type="Pfam" id="PF12819">
    <property type="entry name" value="Malectin_like"/>
    <property type="match status" value="1"/>
</dbReference>
<organism evidence="8 9">
    <name type="scientific">Hevea brasiliensis</name>
    <name type="common">Para rubber tree</name>
    <name type="synonym">Siphonia brasiliensis</name>
    <dbReference type="NCBI Taxonomy" id="3981"/>
    <lineage>
        <taxon>Eukaryota</taxon>
        <taxon>Viridiplantae</taxon>
        <taxon>Streptophyta</taxon>
        <taxon>Embryophyta</taxon>
        <taxon>Tracheophyta</taxon>
        <taxon>Spermatophyta</taxon>
        <taxon>Magnoliopsida</taxon>
        <taxon>eudicotyledons</taxon>
        <taxon>Gunneridae</taxon>
        <taxon>Pentapetalae</taxon>
        <taxon>rosids</taxon>
        <taxon>fabids</taxon>
        <taxon>Malpighiales</taxon>
        <taxon>Euphorbiaceae</taxon>
        <taxon>Crotonoideae</taxon>
        <taxon>Micrandreae</taxon>
        <taxon>Hevea</taxon>
    </lineage>
</organism>
<dbReference type="Pfam" id="PF00560">
    <property type="entry name" value="LRR_1"/>
    <property type="match status" value="1"/>
</dbReference>
<dbReference type="InterPro" id="IPR011009">
    <property type="entry name" value="Kinase-like_dom_sf"/>
</dbReference>
<dbReference type="GO" id="GO:0005524">
    <property type="term" value="F:ATP binding"/>
    <property type="evidence" value="ECO:0007669"/>
    <property type="project" value="UniProtKB-UniRule"/>
</dbReference>
<reference evidence="8 9" key="1">
    <citation type="journal article" date="2020" name="Mol. Plant">
        <title>The Chromosome-Based Rubber Tree Genome Provides New Insights into Spurge Genome Evolution and Rubber Biosynthesis.</title>
        <authorList>
            <person name="Liu J."/>
            <person name="Shi C."/>
            <person name="Shi C.C."/>
            <person name="Li W."/>
            <person name="Zhang Q.J."/>
            <person name="Zhang Y."/>
            <person name="Li K."/>
            <person name="Lu H.F."/>
            <person name="Shi C."/>
            <person name="Zhu S.T."/>
            <person name="Xiao Z.Y."/>
            <person name="Nan H."/>
            <person name="Yue Y."/>
            <person name="Zhu X.G."/>
            <person name="Wu Y."/>
            <person name="Hong X.N."/>
            <person name="Fan G.Y."/>
            <person name="Tong Y."/>
            <person name="Zhang D."/>
            <person name="Mao C.L."/>
            <person name="Liu Y.L."/>
            <person name="Hao S.J."/>
            <person name="Liu W.Q."/>
            <person name="Lv M.Q."/>
            <person name="Zhang H.B."/>
            <person name="Liu Y."/>
            <person name="Hu-Tang G.R."/>
            <person name="Wang J.P."/>
            <person name="Wang J.H."/>
            <person name="Sun Y.H."/>
            <person name="Ni S.B."/>
            <person name="Chen W.B."/>
            <person name="Zhang X.C."/>
            <person name="Jiao Y.N."/>
            <person name="Eichler E.E."/>
            <person name="Li G.H."/>
            <person name="Liu X."/>
            <person name="Gao L.Z."/>
        </authorList>
    </citation>
    <scope>NUCLEOTIDE SEQUENCE [LARGE SCALE GENOMIC DNA]</scope>
    <source>
        <strain evidence="9">cv. GT1</strain>
        <tissue evidence="8">Leaf</tissue>
    </source>
</reference>
<evidence type="ECO:0000313" key="9">
    <source>
        <dbReference type="Proteomes" id="UP000467840"/>
    </source>
</evidence>
<comment type="subcellular location">
    <subcellularLocation>
        <location evidence="1">Membrane</location>
        <topology evidence="1">Single-pass membrane protein</topology>
    </subcellularLocation>
</comment>
<evidence type="ECO:0000259" key="7">
    <source>
        <dbReference type="Pfam" id="PF12819"/>
    </source>
</evidence>
<dbReference type="PRINTS" id="PR00019">
    <property type="entry name" value="LEURICHRPT"/>
</dbReference>
<dbReference type="Gene3D" id="3.30.200.20">
    <property type="entry name" value="Phosphorylase Kinase, domain 1"/>
    <property type="match status" value="1"/>
</dbReference>
<keyword evidence="4" id="KW-1133">Transmembrane helix</keyword>
<evidence type="ECO:0000256" key="3">
    <source>
        <dbReference type="ARBA" id="ARBA00022729"/>
    </source>
</evidence>
<dbReference type="Gene3D" id="1.10.510.10">
    <property type="entry name" value="Transferase(Phosphotransferase) domain 1"/>
    <property type="match status" value="1"/>
</dbReference>
<feature type="domain" description="Malectin-like" evidence="7">
    <location>
        <begin position="86"/>
        <end position="264"/>
    </location>
</feature>
<dbReference type="SUPFAM" id="SSF52058">
    <property type="entry name" value="L domain-like"/>
    <property type="match status" value="1"/>
</dbReference>
<keyword evidence="6" id="KW-0547">Nucleotide-binding</keyword>
<evidence type="ECO:0000256" key="2">
    <source>
        <dbReference type="ARBA" id="ARBA00022692"/>
    </source>
</evidence>
<feature type="binding site" evidence="6">
    <location>
        <position position="374"/>
    </location>
    <ligand>
        <name>ATP</name>
        <dbReference type="ChEBI" id="CHEBI:30616"/>
    </ligand>
</feature>
<keyword evidence="3" id="KW-0732">Signal</keyword>
<dbReference type="PANTHER" id="PTHR45631">
    <property type="entry name" value="OS07G0107800 PROTEIN-RELATED"/>
    <property type="match status" value="1"/>
</dbReference>
<evidence type="ECO:0000313" key="8">
    <source>
        <dbReference type="EMBL" id="KAF2301074.1"/>
    </source>
</evidence>
<dbReference type="GO" id="GO:0016020">
    <property type="term" value="C:membrane"/>
    <property type="evidence" value="ECO:0007669"/>
    <property type="project" value="UniProtKB-SubCell"/>
</dbReference>
<evidence type="ECO:0000256" key="4">
    <source>
        <dbReference type="ARBA" id="ARBA00022989"/>
    </source>
</evidence>
<evidence type="ECO:0000256" key="5">
    <source>
        <dbReference type="ARBA" id="ARBA00023136"/>
    </source>
</evidence>
<dbReference type="InterPro" id="IPR001611">
    <property type="entry name" value="Leu-rich_rpt"/>
</dbReference>
<dbReference type="SUPFAM" id="SSF56112">
    <property type="entry name" value="Protein kinase-like (PK-like)"/>
    <property type="match status" value="1"/>
</dbReference>
<dbReference type="PROSITE" id="PS00107">
    <property type="entry name" value="PROTEIN_KINASE_ATP"/>
    <property type="match status" value="1"/>
</dbReference>
<sequence length="521" mass="57889">MGTLKHYRFKIRWRFQDKFSVESCGISNGCASTTSATRPTMNQVVVELNECLTTEMAPTGGFNSSFEIVAVDDDLLSEVSGDFISIDCGITDGSSYVDEITSINYVSDAPYIYTGVSENISSEINTMNMDRQYLNLRSFPEGTKSCYTLNATQGKNNRYLIRAGFLYGNYDKKGDVPRFDLYLGVNWWQTVVLNNASSFFVTEIIHVSASNHIDVCLVNTGFGTPFISVLELRPLKNDIYVNVSGSLENYERCACGLTSDQAIRDLSSSGLTGPISSSISKLTMLQFLDLSNNDLTGPVPDFLSQLQFLRVLNLANNKLSGEMNEHNGTSKLKEQNFSYSEILNITDKLERVLGNGKFGTIFHGYLDDTQVAVKISFLHMFMDISNSKLSYYITNKLIERHDVYSFGLVLLAIITSQPVIAKNPEKTHIIKRVKSLLGKGDINNIVDSKLKGNFQVDSVWKTVELAMACVSSPPINRPTMTRVVTELNQCLAMEIARLNRSEGTIELVTVNLTSGLDPQAR</sequence>
<evidence type="ECO:0000256" key="6">
    <source>
        <dbReference type="PROSITE-ProRule" id="PRU10141"/>
    </source>
</evidence>
<dbReference type="Proteomes" id="UP000467840">
    <property type="component" value="Chromosome 4"/>
</dbReference>
<keyword evidence="6" id="KW-0067">ATP-binding</keyword>
<name>A0A6A6LJ94_HEVBR</name>
<comment type="caution">
    <text evidence="8">The sequence shown here is derived from an EMBL/GenBank/DDBJ whole genome shotgun (WGS) entry which is preliminary data.</text>
</comment>
<dbReference type="EMBL" id="JAAGAX010000010">
    <property type="protein sequence ID" value="KAF2301074.1"/>
    <property type="molecule type" value="Genomic_DNA"/>
</dbReference>
<evidence type="ECO:0000256" key="1">
    <source>
        <dbReference type="ARBA" id="ARBA00004167"/>
    </source>
</evidence>
<protein>
    <recommendedName>
        <fullName evidence="7">Malectin-like domain-containing protein</fullName>
    </recommendedName>
</protein>
<dbReference type="InterPro" id="IPR024788">
    <property type="entry name" value="Malectin-like_Carb-bd_dom"/>
</dbReference>